<keyword evidence="2" id="KW-1185">Reference proteome</keyword>
<comment type="caution">
    <text evidence="1">The sequence shown here is derived from an EMBL/GenBank/DDBJ whole genome shotgun (WGS) entry which is preliminary data.</text>
</comment>
<dbReference type="Proteomes" id="UP000824120">
    <property type="component" value="Chromosome 11"/>
</dbReference>
<proteinExistence type="predicted"/>
<evidence type="ECO:0000313" key="1">
    <source>
        <dbReference type="EMBL" id="KAG5577696.1"/>
    </source>
</evidence>
<organism evidence="1 2">
    <name type="scientific">Solanum commersonii</name>
    <name type="common">Commerson's wild potato</name>
    <name type="synonym">Commerson's nightshade</name>
    <dbReference type="NCBI Taxonomy" id="4109"/>
    <lineage>
        <taxon>Eukaryota</taxon>
        <taxon>Viridiplantae</taxon>
        <taxon>Streptophyta</taxon>
        <taxon>Embryophyta</taxon>
        <taxon>Tracheophyta</taxon>
        <taxon>Spermatophyta</taxon>
        <taxon>Magnoliopsida</taxon>
        <taxon>eudicotyledons</taxon>
        <taxon>Gunneridae</taxon>
        <taxon>Pentapetalae</taxon>
        <taxon>asterids</taxon>
        <taxon>lamiids</taxon>
        <taxon>Solanales</taxon>
        <taxon>Solanaceae</taxon>
        <taxon>Solanoideae</taxon>
        <taxon>Solaneae</taxon>
        <taxon>Solanum</taxon>
    </lineage>
</organism>
<protein>
    <submittedName>
        <fullName evidence="1">Uncharacterized protein</fullName>
    </submittedName>
</protein>
<evidence type="ECO:0000313" key="2">
    <source>
        <dbReference type="Proteomes" id="UP000824120"/>
    </source>
</evidence>
<dbReference type="EMBL" id="JACXVP010000011">
    <property type="protein sequence ID" value="KAG5577696.1"/>
    <property type="molecule type" value="Genomic_DNA"/>
</dbReference>
<sequence>MTTQRDIQLTFKEVDRNKHWITWAEICQSKIVRSVRFRSLFDVSRSLFAILWKNFKTIFYNILFKKIDIVRSVRRWINFTRCSIIQEKYTYIWKKDIPFKKNLFLTDWSNKKFLLNFLGQNRMRGGGSLLLL</sequence>
<accession>A0A9J5WRQ6</accession>
<name>A0A9J5WRQ6_SOLCO</name>
<gene>
    <name evidence="1" type="ORF">H5410_057830</name>
</gene>
<reference evidence="1 2" key="1">
    <citation type="submission" date="2020-09" db="EMBL/GenBank/DDBJ databases">
        <title>De no assembly of potato wild relative species, Solanum commersonii.</title>
        <authorList>
            <person name="Cho K."/>
        </authorList>
    </citation>
    <scope>NUCLEOTIDE SEQUENCE [LARGE SCALE GENOMIC DNA]</scope>
    <source>
        <strain evidence="1">LZ3.2</strain>
        <tissue evidence="1">Leaf</tissue>
    </source>
</reference>
<dbReference type="AlphaFoldDB" id="A0A9J5WRQ6"/>